<keyword evidence="2" id="KW-0732">Signal</keyword>
<dbReference type="SUPFAM" id="SSF54197">
    <property type="entry name" value="HIT-like"/>
    <property type="match status" value="1"/>
</dbReference>
<dbReference type="PROSITE" id="PS51412">
    <property type="entry name" value="MACPF_2"/>
    <property type="match status" value="1"/>
</dbReference>
<dbReference type="AlphaFoldDB" id="A0A2P6VIX8"/>
<reference evidence="4 5" key="1">
    <citation type="journal article" date="2018" name="Plant J.">
        <title>Genome sequences of Chlorella sorokiniana UTEX 1602 and Micractinium conductrix SAG 241.80: implications to maltose excretion by a green alga.</title>
        <authorList>
            <person name="Arriola M.B."/>
            <person name="Velmurugan N."/>
            <person name="Zhang Y."/>
            <person name="Plunkett M.H."/>
            <person name="Hondzo H."/>
            <person name="Barney B.M."/>
        </authorList>
    </citation>
    <scope>NUCLEOTIDE SEQUENCE [LARGE SCALE GENOMIC DNA]</scope>
    <source>
        <strain evidence="4 5">SAG 241.80</strain>
    </source>
</reference>
<feature type="signal peptide" evidence="2">
    <location>
        <begin position="1"/>
        <end position="22"/>
    </location>
</feature>
<keyword evidence="5" id="KW-1185">Reference proteome</keyword>
<feature type="chain" id="PRO_5015149959" evidence="2">
    <location>
        <begin position="23"/>
        <end position="802"/>
    </location>
</feature>
<comment type="caution">
    <text evidence="4">The sequence shown here is derived from an EMBL/GenBank/DDBJ whole genome shotgun (WGS) entry which is preliminary data.</text>
</comment>
<protein>
    <submittedName>
        <fullName evidence="4">MAC perforin family</fullName>
    </submittedName>
</protein>
<evidence type="ECO:0000259" key="3">
    <source>
        <dbReference type="PROSITE" id="PS51412"/>
    </source>
</evidence>
<gene>
    <name evidence="4" type="ORF">C2E20_2666</name>
</gene>
<feature type="domain" description="MACPF" evidence="3">
    <location>
        <begin position="127"/>
        <end position="446"/>
    </location>
</feature>
<accession>A0A2P6VIX8</accession>
<dbReference type="Gene3D" id="3.30.428.30">
    <property type="entry name" value="HIT family - CDH-like"/>
    <property type="match status" value="1"/>
</dbReference>
<evidence type="ECO:0000313" key="4">
    <source>
        <dbReference type="EMBL" id="PSC74007.1"/>
    </source>
</evidence>
<dbReference type="Proteomes" id="UP000239649">
    <property type="component" value="Unassembled WGS sequence"/>
</dbReference>
<dbReference type="EMBL" id="LHPF02000005">
    <property type="protein sequence ID" value="PSC74007.1"/>
    <property type="molecule type" value="Genomic_DNA"/>
</dbReference>
<dbReference type="InterPro" id="IPR020864">
    <property type="entry name" value="MACPF"/>
</dbReference>
<name>A0A2P6VIX8_9CHLO</name>
<evidence type="ECO:0000313" key="5">
    <source>
        <dbReference type="Proteomes" id="UP000239649"/>
    </source>
</evidence>
<dbReference type="OrthoDB" id="520978at2759"/>
<feature type="compositionally biased region" description="Low complexity" evidence="1">
    <location>
        <begin position="363"/>
        <end position="375"/>
    </location>
</feature>
<organism evidence="4 5">
    <name type="scientific">Micractinium conductrix</name>
    <dbReference type="NCBI Taxonomy" id="554055"/>
    <lineage>
        <taxon>Eukaryota</taxon>
        <taxon>Viridiplantae</taxon>
        <taxon>Chlorophyta</taxon>
        <taxon>core chlorophytes</taxon>
        <taxon>Trebouxiophyceae</taxon>
        <taxon>Chlorellales</taxon>
        <taxon>Chlorellaceae</taxon>
        <taxon>Chlorella clade</taxon>
        <taxon>Micractinium</taxon>
    </lineage>
</organism>
<evidence type="ECO:0000256" key="1">
    <source>
        <dbReference type="SAM" id="MobiDB-lite"/>
    </source>
</evidence>
<dbReference type="STRING" id="554055.A0A2P6VIX8"/>
<sequence>MSPPRPISALLLVLALLVRAGAQDDAPQDYRRGLQAAAKAKPRQIWCPNLPRMVSRGKVIVCPTNDVMQVKFIKSGLYKRPFEIPAKAKAAFRTYVMTNVAFKRSKIPLKAGCGDLYVQYKSNSLRQWDLCLIKRGKGEVRTAEGEEYQFAVLGHGYNSFVGFPLSFGMSSTDPGFTYSPVFELTPANVGTVTSTGGSCSSQFSTSTYNSANNMKESITASLGITGNFGAVAMQASASFKMTSENSATSQTITTNSGAKVYLGTYALRAGPGGLSLDQGFIKTLKPLMKAASEGKWDTGALSALVYNYGTHYVRTVTYGGVAAVMNQMTAQSFSSLKEIGVSVSIAAQASMIQVNADVEYSNTNSNKVESSSNVVDDGTSNPSGVPTPSFIDCVQWTTSLREASEGPNKWKAPVEYQLAPLDTIFAFPEIFPDGWGQLFLYMTRCGFSAKDPFKWEKGIAEDEEEFTACEQPEIFAKCVVGTYEANGGCNTCYGGDTIIGPNCNSTVTIACSKFSCFCAPKFALIPEIIDSDLCSPLSANPQAPPTPSLLDLINGMGKKNILELDKNLGSGAGLNTAAHKDCGTSNNACKSCDNYRNFCQKALKNNPQARWAYNDGTAPQTPPTPCTAGACKTGQKDHILVQPVKPCMGVEEDAAWNLIKGTPMAASKGLAINCAGRRGQHQMHVHVADLLPGWQAFLKSVPADTLQPRWAACTGKAAPTVAAWCKSVNPGDGSSAAAPFETVYSTYDQGQIFGPKCATTVVHSPQKNVFCVMQAVDRAAECFLKCLQRPNDCIANPQVKCL</sequence>
<evidence type="ECO:0000256" key="2">
    <source>
        <dbReference type="SAM" id="SignalP"/>
    </source>
</evidence>
<dbReference type="Pfam" id="PF01823">
    <property type="entry name" value="MACPF"/>
    <property type="match status" value="1"/>
</dbReference>
<feature type="region of interest" description="Disordered" evidence="1">
    <location>
        <begin position="363"/>
        <end position="383"/>
    </location>
</feature>
<proteinExistence type="predicted"/>
<dbReference type="InterPro" id="IPR036265">
    <property type="entry name" value="HIT-like_sf"/>
</dbReference>